<dbReference type="GO" id="GO:0006355">
    <property type="term" value="P:regulation of DNA-templated transcription"/>
    <property type="evidence" value="ECO:0007669"/>
    <property type="project" value="InterPro"/>
</dbReference>
<dbReference type="InterPro" id="IPR005467">
    <property type="entry name" value="His_kinase_dom"/>
</dbReference>
<keyword evidence="4" id="KW-1003">Cell membrane</keyword>
<dbReference type="SMART" id="SM00387">
    <property type="entry name" value="HATPase_c"/>
    <property type="match status" value="1"/>
</dbReference>
<dbReference type="InterPro" id="IPR054327">
    <property type="entry name" value="His-kinase-like_sensor"/>
</dbReference>
<dbReference type="HOGENOM" id="CLU_006025_0_0_4"/>
<dbReference type="InterPro" id="IPR004358">
    <property type="entry name" value="Sig_transdc_His_kin-like_C"/>
</dbReference>
<reference evidence="26 27" key="1">
    <citation type="journal article" date="2013" name="Genome Announc.">
        <title>Complete Genome Sequence of Burkholderia sp. Strain RPE64, Bacterial Symbiont of the Bean Bug Riptortus pedestris.</title>
        <authorList>
            <person name="Shibata T.F."/>
            <person name="Maeda T."/>
            <person name="Nikoh N."/>
            <person name="Yamaguchi K."/>
            <person name="Oshima K."/>
            <person name="Hattori M."/>
            <person name="Nishiyama T."/>
            <person name="Hasebe M."/>
            <person name="Fukatsu T."/>
            <person name="Kikuchi Y."/>
            <person name="Shigenobu S."/>
        </authorList>
    </citation>
    <scope>NUCLEOTIDE SEQUENCE [LARGE SCALE GENOMIC DNA]</scope>
    <source>
        <plasmid evidence="26 27">p1</plasmid>
    </source>
</reference>
<dbReference type="Gene3D" id="3.30.450.20">
    <property type="entry name" value="PAS domain"/>
    <property type="match status" value="4"/>
</dbReference>
<name>R4WS60_9BURK</name>
<dbReference type="Gene3D" id="3.30.565.10">
    <property type="entry name" value="Histidine kinase-like ATPase, C-terminal domain"/>
    <property type="match status" value="1"/>
</dbReference>
<dbReference type="InterPro" id="IPR035965">
    <property type="entry name" value="PAS-like_dom_sf"/>
</dbReference>
<evidence type="ECO:0000256" key="5">
    <source>
        <dbReference type="ARBA" id="ARBA00022553"/>
    </source>
</evidence>
<dbReference type="InterPro" id="IPR000014">
    <property type="entry name" value="PAS"/>
</dbReference>
<gene>
    <name evidence="26" type="ORF">BRPE64_DCDS04980</name>
</gene>
<evidence type="ECO:0000256" key="18">
    <source>
        <dbReference type="ARBA" id="ARBA00070152"/>
    </source>
</evidence>
<dbReference type="NCBIfam" id="TIGR00229">
    <property type="entry name" value="sensory_box"/>
    <property type="match status" value="1"/>
</dbReference>
<dbReference type="PROSITE" id="PS50113">
    <property type="entry name" value="PAC"/>
    <property type="match status" value="2"/>
</dbReference>
<dbReference type="PROSITE" id="PS50112">
    <property type="entry name" value="PAS"/>
    <property type="match status" value="1"/>
</dbReference>
<evidence type="ECO:0000259" key="22">
    <source>
        <dbReference type="PROSITE" id="PS50110"/>
    </source>
</evidence>
<keyword evidence="5 20" id="KW-0597">Phosphoprotein</keyword>
<keyword evidence="11" id="KW-0067">ATP-binding</keyword>
<dbReference type="SUPFAM" id="SSF47226">
    <property type="entry name" value="Histidine-containing phosphotransfer domain, HPT domain"/>
    <property type="match status" value="1"/>
</dbReference>
<dbReference type="Pfam" id="PF00989">
    <property type="entry name" value="PAS"/>
    <property type="match status" value="1"/>
</dbReference>
<evidence type="ECO:0000313" key="26">
    <source>
        <dbReference type="EMBL" id="BAN27434.1"/>
    </source>
</evidence>
<feature type="domain" description="PAC" evidence="24">
    <location>
        <begin position="388"/>
        <end position="438"/>
    </location>
</feature>
<dbReference type="FunFam" id="1.10.287.130:FF:000002">
    <property type="entry name" value="Two-component osmosensing histidine kinase"/>
    <property type="match status" value="1"/>
</dbReference>
<evidence type="ECO:0000256" key="2">
    <source>
        <dbReference type="ARBA" id="ARBA00004651"/>
    </source>
</evidence>
<dbReference type="PROSITE" id="PS50109">
    <property type="entry name" value="HIS_KIN"/>
    <property type="match status" value="1"/>
</dbReference>
<dbReference type="InterPro" id="IPR036641">
    <property type="entry name" value="HPT_dom_sf"/>
</dbReference>
<evidence type="ECO:0000256" key="6">
    <source>
        <dbReference type="ARBA" id="ARBA00022679"/>
    </source>
</evidence>
<dbReference type="Gene3D" id="2.10.70.100">
    <property type="match status" value="1"/>
</dbReference>
<dbReference type="SUPFAM" id="SSF52172">
    <property type="entry name" value="CheY-like"/>
    <property type="match status" value="2"/>
</dbReference>
<dbReference type="InterPro" id="IPR003661">
    <property type="entry name" value="HisK_dim/P_dom"/>
</dbReference>
<keyword evidence="8" id="KW-0732">Signal</keyword>
<evidence type="ECO:0000256" key="15">
    <source>
        <dbReference type="ARBA" id="ARBA00058004"/>
    </source>
</evidence>
<evidence type="ECO:0000256" key="16">
    <source>
        <dbReference type="ARBA" id="ARBA00064003"/>
    </source>
</evidence>
<dbReference type="CDD" id="cd12915">
    <property type="entry name" value="PDC2_DGC_like"/>
    <property type="match status" value="1"/>
</dbReference>
<dbReference type="InterPro" id="IPR011006">
    <property type="entry name" value="CheY-like_superfamily"/>
</dbReference>
<dbReference type="Gene3D" id="1.20.120.160">
    <property type="entry name" value="HPT domain"/>
    <property type="match status" value="1"/>
</dbReference>
<dbReference type="GO" id="GO:0000155">
    <property type="term" value="F:phosphorelay sensor kinase activity"/>
    <property type="evidence" value="ECO:0007669"/>
    <property type="project" value="InterPro"/>
</dbReference>
<dbReference type="InterPro" id="IPR001789">
    <property type="entry name" value="Sig_transdc_resp-reg_receiver"/>
</dbReference>
<dbReference type="KEGG" id="buo:BRPE64_DCDS04980"/>
<keyword evidence="13" id="KW-0902">Two-component regulatory system</keyword>
<evidence type="ECO:0000256" key="11">
    <source>
        <dbReference type="ARBA" id="ARBA00022840"/>
    </source>
</evidence>
<dbReference type="SMART" id="SM00091">
    <property type="entry name" value="PAS"/>
    <property type="match status" value="2"/>
</dbReference>
<dbReference type="SUPFAM" id="SSF55785">
    <property type="entry name" value="PYP-like sensor domain (PAS domain)"/>
    <property type="match status" value="2"/>
</dbReference>
<dbReference type="SUPFAM" id="SSF55874">
    <property type="entry name" value="ATPase domain of HSP90 chaperone/DNA topoisomerase II/histidine kinase"/>
    <property type="match status" value="1"/>
</dbReference>
<dbReference type="InterPro" id="IPR000700">
    <property type="entry name" value="PAS-assoc_C"/>
</dbReference>
<evidence type="ECO:0000259" key="21">
    <source>
        <dbReference type="PROSITE" id="PS50109"/>
    </source>
</evidence>
<dbReference type="Pfam" id="PF01627">
    <property type="entry name" value="Hpt"/>
    <property type="match status" value="1"/>
</dbReference>
<dbReference type="Pfam" id="PF08447">
    <property type="entry name" value="PAS_3"/>
    <property type="match status" value="1"/>
</dbReference>
<protein>
    <recommendedName>
        <fullName evidence="17">Sensory/regulatory protein RpfC</fullName>
        <ecNumber evidence="3">2.7.13.3</ecNumber>
    </recommendedName>
    <alternativeName>
        <fullName evidence="18">Virulence sensor protein BvgS</fullName>
    </alternativeName>
</protein>
<dbReference type="CDD" id="cd16922">
    <property type="entry name" value="HATPase_EvgS-ArcB-TorS-like"/>
    <property type="match status" value="1"/>
</dbReference>
<keyword evidence="26" id="KW-0614">Plasmid</keyword>
<feature type="domain" description="PAS" evidence="23">
    <location>
        <begin position="313"/>
        <end position="366"/>
    </location>
</feature>
<evidence type="ECO:0000256" key="3">
    <source>
        <dbReference type="ARBA" id="ARBA00012438"/>
    </source>
</evidence>
<dbReference type="SUPFAM" id="SSF103190">
    <property type="entry name" value="Sensory domain-like"/>
    <property type="match status" value="1"/>
</dbReference>
<dbReference type="PATRIC" id="fig|758793.3.peg.5644"/>
<dbReference type="Gene3D" id="1.10.287.130">
    <property type="match status" value="1"/>
</dbReference>
<feature type="domain" description="Response regulatory" evidence="22">
    <location>
        <begin position="830"/>
        <end position="954"/>
    </location>
</feature>
<comment type="subunit">
    <text evidence="16">At low DSF concentrations, interacts with RpfF.</text>
</comment>
<dbReference type="OrthoDB" id="9810730at2"/>
<dbReference type="PANTHER" id="PTHR45339:SF5">
    <property type="entry name" value="HISTIDINE KINASE"/>
    <property type="match status" value="1"/>
</dbReference>
<dbReference type="FunFam" id="3.30.565.10:FF:000010">
    <property type="entry name" value="Sensor histidine kinase RcsC"/>
    <property type="match status" value="1"/>
</dbReference>
<feature type="domain" description="Histidine kinase" evidence="21">
    <location>
        <begin position="586"/>
        <end position="811"/>
    </location>
</feature>
<proteinExistence type="predicted"/>
<feature type="modified residue" description="Phosphohistidine" evidence="19">
    <location>
        <position position="1173"/>
    </location>
</feature>
<dbReference type="InterPro" id="IPR008207">
    <property type="entry name" value="Sig_transdc_His_kin_Hpt_dom"/>
</dbReference>
<dbReference type="CDD" id="cd12914">
    <property type="entry name" value="PDC1_DGC_like"/>
    <property type="match status" value="1"/>
</dbReference>
<evidence type="ECO:0000256" key="10">
    <source>
        <dbReference type="ARBA" id="ARBA00022777"/>
    </source>
</evidence>
<dbReference type="Pfam" id="PF00072">
    <property type="entry name" value="Response_reg"/>
    <property type="match status" value="2"/>
</dbReference>
<evidence type="ECO:0000256" key="20">
    <source>
        <dbReference type="PROSITE-ProRule" id="PRU00169"/>
    </source>
</evidence>
<keyword evidence="12" id="KW-1133">Transmembrane helix</keyword>
<evidence type="ECO:0000259" key="25">
    <source>
        <dbReference type="PROSITE" id="PS50894"/>
    </source>
</evidence>
<dbReference type="SUPFAM" id="SSF47384">
    <property type="entry name" value="Homodimeric domain of signal transducing histidine kinase"/>
    <property type="match status" value="1"/>
</dbReference>
<dbReference type="EMBL" id="AP013061">
    <property type="protein sequence ID" value="BAN27434.1"/>
    <property type="molecule type" value="Genomic_DNA"/>
</dbReference>
<dbReference type="GO" id="GO:0005886">
    <property type="term" value="C:plasma membrane"/>
    <property type="evidence" value="ECO:0007669"/>
    <property type="project" value="UniProtKB-SubCell"/>
</dbReference>
<organism evidence="26 27">
    <name type="scientific">Caballeronia insecticola</name>
    <dbReference type="NCBI Taxonomy" id="758793"/>
    <lineage>
        <taxon>Bacteria</taxon>
        <taxon>Pseudomonadati</taxon>
        <taxon>Pseudomonadota</taxon>
        <taxon>Betaproteobacteria</taxon>
        <taxon>Burkholderiales</taxon>
        <taxon>Burkholderiaceae</taxon>
        <taxon>Caballeronia</taxon>
    </lineage>
</organism>
<keyword evidence="7" id="KW-0812">Transmembrane</keyword>
<dbReference type="InterPro" id="IPR029151">
    <property type="entry name" value="Sensor-like_sf"/>
</dbReference>
<evidence type="ECO:0000313" key="27">
    <source>
        <dbReference type="Proteomes" id="UP000013966"/>
    </source>
</evidence>
<dbReference type="SMART" id="SM00448">
    <property type="entry name" value="REC"/>
    <property type="match status" value="2"/>
</dbReference>
<keyword evidence="6" id="KW-0808">Transferase</keyword>
<dbReference type="CDD" id="cd17546">
    <property type="entry name" value="REC_hyHK_CKI1_RcsC-like"/>
    <property type="match status" value="2"/>
</dbReference>
<dbReference type="InterPro" id="IPR003594">
    <property type="entry name" value="HATPase_dom"/>
</dbReference>
<accession>R4WS60</accession>
<feature type="domain" description="Response regulatory" evidence="22">
    <location>
        <begin position="980"/>
        <end position="1098"/>
    </location>
</feature>
<evidence type="ECO:0000256" key="1">
    <source>
        <dbReference type="ARBA" id="ARBA00000085"/>
    </source>
</evidence>
<dbReference type="InterPro" id="IPR036890">
    <property type="entry name" value="HATPase_C_sf"/>
</dbReference>
<dbReference type="InterPro" id="IPR036097">
    <property type="entry name" value="HisK_dim/P_sf"/>
</dbReference>
<reference evidence="26 27" key="2">
    <citation type="journal article" date="2018" name="Int. J. Syst. Evol. Microbiol.">
        <title>Burkholderia insecticola sp. nov., a gut symbiotic bacterium of the bean bug Riptortus pedestris.</title>
        <authorList>
            <person name="Takeshita K."/>
            <person name="Tamaki H."/>
            <person name="Ohbayashi T."/>
            <person name="Meng X.-Y."/>
            <person name="Sone T."/>
            <person name="Mitani Y."/>
            <person name="Peeters C."/>
            <person name="Kikuchi Y."/>
            <person name="Vandamme P."/>
        </authorList>
    </citation>
    <scope>NUCLEOTIDE SEQUENCE [LARGE SCALE GENOMIC DNA]</scope>
    <source>
        <strain evidence="26">RPE64</strain>
        <plasmid evidence="26 27">p1</plasmid>
    </source>
</reference>
<evidence type="ECO:0000256" key="4">
    <source>
        <dbReference type="ARBA" id="ARBA00022475"/>
    </source>
</evidence>
<dbReference type="PROSITE" id="PS50894">
    <property type="entry name" value="HPT"/>
    <property type="match status" value="1"/>
</dbReference>
<dbReference type="EC" id="2.7.13.3" evidence="3"/>
<comment type="function">
    <text evidence="15">Member of the two-component regulatory system BvgS/BvgA. Phosphorylates BvgA via a four-step phosphorelay in response to environmental signals.</text>
</comment>
<dbReference type="PRINTS" id="PR00344">
    <property type="entry name" value="BCTRLSENSOR"/>
</dbReference>
<feature type="domain" description="HPt" evidence="25">
    <location>
        <begin position="1134"/>
        <end position="1236"/>
    </location>
</feature>
<evidence type="ECO:0000256" key="12">
    <source>
        <dbReference type="ARBA" id="ARBA00022989"/>
    </source>
</evidence>
<keyword evidence="14" id="KW-0843">Virulence</keyword>
<dbReference type="CDD" id="cd00130">
    <property type="entry name" value="PAS"/>
    <property type="match status" value="2"/>
</dbReference>
<dbReference type="Gene3D" id="3.40.50.2300">
    <property type="match status" value="2"/>
</dbReference>
<dbReference type="InterPro" id="IPR001610">
    <property type="entry name" value="PAC"/>
</dbReference>
<evidence type="ECO:0000256" key="8">
    <source>
        <dbReference type="ARBA" id="ARBA00022729"/>
    </source>
</evidence>
<sequence>MTVFIIAVCVLLIGTDVWRSLAARRVQLGEMTTAASNLARAMAQHANDTFKEADTTLIGMVERVEEEGTSPESLARVHRSLVSRVEQLPQLNGLFIYDKSGAWIVNSQPKLDQRFNNSDREYFEYHRTHTDQGPHIGPPVRSRSTGKWIVPVSRRIDAPDGSFAGVALATIDVSFFSRFYDSLDLGEAGAAALVLNSGVMVVRRPFEDRFVGKNVIDTALFRSHLEQGRSGVFTTTSSQDAVTRLNSFRELQDYPLFVAAALSRDEIIAPWWRDTLWHAAVTGMLALVLALFGSTLVRQITARTRIEQELARSLATTRTVLDTAINPIITVDERGAIRSFNSAGERVFGYAASEIIGQNIRMLVPPALLDSYNEYIMQFKGATGIPTADCELAGMRKDGTSFPAHVSTGAMRLDGALHFVSVITDISRQKKERSQLADARDQLLLAADIAELGVWSWDIATGKLHWNARMFDIYQYSPALVGNGLHIEHWRQRIHPDDLAAIEASLQAVIAGETEELPAFRIVLPDGTTRRLQSGLRTQLDAHGKPYSMTGVNYDITDQYELEFHLRNAKEQADAASAAKSSFLANMSHEIRTPMNAVLGMLHLVQLTALNRRQQDYVSKAESAAKSLLNLLNDILDYSKIEAGKLQLDSHPFEPEKLMEELGVVLSGNQGTKDVEVLFDLDPGLPDVLIGDGFRLQQVLINLAGNALKFTSSGQIVVSVHLLEALHDTSCDAVRVRIAVSDSGIGISEAQLERIFEGFTQAEASTSRRYGGSGLGLVICKRLVAMMGGQLEVSSRLGEGSRFWFDITLGVEERGKSAHDEGAILTHGARVLIADDNAIAGEILSRTVRSLGWQADVVTSGIEAVERIGDAARGATPYDIALLDWRMPGLDGLNAAKLISTMKGRVAPPLVLLVTAFGREVLRESQDGGAAPFAGFLTKPVTPKQLVAAIRAAMPGDNAMQTHVQTPSSATKARRLAGLSLLVVEDNALNRQVAEGLLLAEGASVTLAESGREGVDLIASAQAHFDAVLMDVQMPDLDGLEATRLIRADGRFAALPIVAMTANASGADREACIEAGMNDHVGKPIDVERLVAVVRAQAGRAPIEADMHDAAESNASNASTIERRDSIVARFGGNLELIHNAVDGFGAQTDKQLARLAAKLAAQDAKGAASIVHAIKGSAGTVGAAALAMLASRIERDLLDSDDDARTLASAVAKLPRMQQLLAASVEELTREFARAPAAPQVATPAQPLEDEDWRARLSTIVALLDASNLQAIALSENLSPHAPNDHRDDFEHFLARVRALDFARASKLARDMLEQA</sequence>
<evidence type="ECO:0000256" key="14">
    <source>
        <dbReference type="ARBA" id="ARBA00023026"/>
    </source>
</evidence>
<evidence type="ECO:0000259" key="23">
    <source>
        <dbReference type="PROSITE" id="PS50112"/>
    </source>
</evidence>
<dbReference type="Proteomes" id="UP000013966">
    <property type="component" value="Plasmid p1"/>
</dbReference>
<keyword evidence="10" id="KW-0418">Kinase</keyword>
<dbReference type="SMART" id="SM00388">
    <property type="entry name" value="HisKA"/>
    <property type="match status" value="1"/>
</dbReference>
<feature type="modified residue" description="4-aspartylphosphate" evidence="20">
    <location>
        <position position="884"/>
    </location>
</feature>
<dbReference type="CDD" id="cd00082">
    <property type="entry name" value="HisKA"/>
    <property type="match status" value="1"/>
</dbReference>
<dbReference type="InterPro" id="IPR013655">
    <property type="entry name" value="PAS_fold_3"/>
</dbReference>
<dbReference type="SMART" id="SM00086">
    <property type="entry name" value="PAC"/>
    <property type="match status" value="2"/>
</dbReference>
<evidence type="ECO:0000259" key="24">
    <source>
        <dbReference type="PROSITE" id="PS50113"/>
    </source>
</evidence>
<dbReference type="InterPro" id="IPR013767">
    <property type="entry name" value="PAS_fold"/>
</dbReference>
<keyword evidence="27" id="KW-1185">Reference proteome</keyword>
<dbReference type="PROSITE" id="PS50110">
    <property type="entry name" value="RESPONSE_REGULATORY"/>
    <property type="match status" value="2"/>
</dbReference>
<evidence type="ECO:0000256" key="9">
    <source>
        <dbReference type="ARBA" id="ARBA00022741"/>
    </source>
</evidence>
<evidence type="ECO:0000256" key="17">
    <source>
        <dbReference type="ARBA" id="ARBA00068150"/>
    </source>
</evidence>
<evidence type="ECO:0000256" key="13">
    <source>
        <dbReference type="ARBA" id="ARBA00023012"/>
    </source>
</evidence>
<comment type="catalytic activity">
    <reaction evidence="1">
        <text>ATP + protein L-histidine = ADP + protein N-phospho-L-histidine.</text>
        <dbReference type="EC" id="2.7.13.3"/>
    </reaction>
</comment>
<dbReference type="Pfam" id="PF00512">
    <property type="entry name" value="HisKA"/>
    <property type="match status" value="1"/>
</dbReference>
<keyword evidence="12" id="KW-0472">Membrane</keyword>
<geneLocation type="plasmid" evidence="26 27">
    <name>p1</name>
</geneLocation>
<dbReference type="GO" id="GO:0005524">
    <property type="term" value="F:ATP binding"/>
    <property type="evidence" value="ECO:0007669"/>
    <property type="project" value="UniProtKB-KW"/>
</dbReference>
<dbReference type="Pfam" id="PF02518">
    <property type="entry name" value="HATPase_c"/>
    <property type="match status" value="1"/>
</dbReference>
<keyword evidence="9" id="KW-0547">Nucleotide-binding</keyword>
<feature type="domain" description="PAC" evidence="24">
    <location>
        <begin position="513"/>
        <end position="568"/>
    </location>
</feature>
<feature type="modified residue" description="4-aspartylphosphate" evidence="20">
    <location>
        <position position="1031"/>
    </location>
</feature>
<dbReference type="PANTHER" id="PTHR45339">
    <property type="entry name" value="HYBRID SIGNAL TRANSDUCTION HISTIDINE KINASE J"/>
    <property type="match status" value="1"/>
</dbReference>
<comment type="subcellular location">
    <subcellularLocation>
        <location evidence="2">Cell membrane</location>
        <topology evidence="2">Multi-pass membrane protein</topology>
    </subcellularLocation>
</comment>
<evidence type="ECO:0000256" key="19">
    <source>
        <dbReference type="PROSITE-ProRule" id="PRU00110"/>
    </source>
</evidence>
<evidence type="ECO:0000256" key="7">
    <source>
        <dbReference type="ARBA" id="ARBA00022692"/>
    </source>
</evidence>
<dbReference type="Pfam" id="PF22588">
    <property type="entry name" value="dCache_1_like"/>
    <property type="match status" value="1"/>
</dbReference>